<comment type="caution">
    <text evidence="2">The sequence shown here is derived from an EMBL/GenBank/DDBJ whole genome shotgun (WGS) entry which is preliminary data.</text>
</comment>
<feature type="transmembrane region" description="Helical" evidence="1">
    <location>
        <begin position="178"/>
        <end position="204"/>
    </location>
</feature>
<keyword evidence="1" id="KW-1133">Transmembrane helix</keyword>
<proteinExistence type="predicted"/>
<dbReference type="PANTHER" id="PTHR22943">
    <property type="entry name" value="7-TRANSMEMBRANE DOMAIN RECEPTOR C.ELEGANS"/>
    <property type="match status" value="1"/>
</dbReference>
<accession>A0AAD4QSA2</accession>
<dbReference type="InterPro" id="IPR019421">
    <property type="entry name" value="7TM_GPCR_serpentine_rcpt_Srd"/>
</dbReference>
<dbReference type="AlphaFoldDB" id="A0AAD4QSA2"/>
<dbReference type="EMBL" id="JAKKPZ010000394">
    <property type="protein sequence ID" value="KAI1695537.1"/>
    <property type="molecule type" value="Genomic_DNA"/>
</dbReference>
<gene>
    <name evidence="2" type="ORF">DdX_19526</name>
</gene>
<feature type="transmembrane region" description="Helical" evidence="1">
    <location>
        <begin position="62"/>
        <end position="85"/>
    </location>
</feature>
<evidence type="ECO:0000256" key="1">
    <source>
        <dbReference type="SAM" id="Phobius"/>
    </source>
</evidence>
<name>A0AAD4QSA2_9BILA</name>
<keyword evidence="3" id="KW-1185">Reference proteome</keyword>
<feature type="transmembrane region" description="Helical" evidence="1">
    <location>
        <begin position="26"/>
        <end position="50"/>
    </location>
</feature>
<reference evidence="2" key="1">
    <citation type="submission" date="2022-01" db="EMBL/GenBank/DDBJ databases">
        <title>Genome Sequence Resource for Two Populations of Ditylenchus destructor, the Migratory Endoparasitic Phytonematode.</title>
        <authorList>
            <person name="Zhang H."/>
            <person name="Lin R."/>
            <person name="Xie B."/>
        </authorList>
    </citation>
    <scope>NUCLEOTIDE SEQUENCE</scope>
    <source>
        <strain evidence="2">BazhouSP</strain>
    </source>
</reference>
<dbReference type="SUPFAM" id="SSF81321">
    <property type="entry name" value="Family A G protein-coupled receptor-like"/>
    <property type="match status" value="1"/>
</dbReference>
<sequence>MYNGQNVWVTNGVLRFLDQPYDFILIMWWFFAAAFSVISNCVPFIYRYLVICRHRVISPLSYAMMLMITLIFSVSFVSVSAWATFPDAEQQMEISNITMGLSNFLDQPVNMAPLKIGLIIKTENHKFAISSLYGMCLEIVCYTIIITCGVRIKRTIQAAMISEFYNTRLVEVNRQLNFVLLFQTMLPAFEIIPCAIYLVASVLADRSTNIYYMAFATISMHWVPVFSPLVTILVVKPYRNFVFCRNDRESAPLSSLTEKRSTNGITVTHITALG</sequence>
<protein>
    <submittedName>
        <fullName evidence="2">Serpentine type 7TM GPCR chemoreceptor srd domain-containing protein</fullName>
    </submittedName>
</protein>
<keyword evidence="1" id="KW-0812">Transmembrane</keyword>
<keyword evidence="1" id="KW-0472">Membrane</keyword>
<dbReference type="Proteomes" id="UP001201812">
    <property type="component" value="Unassembled WGS sequence"/>
</dbReference>
<feature type="transmembrane region" description="Helical" evidence="1">
    <location>
        <begin position="132"/>
        <end position="152"/>
    </location>
</feature>
<evidence type="ECO:0000313" key="2">
    <source>
        <dbReference type="EMBL" id="KAI1695537.1"/>
    </source>
</evidence>
<evidence type="ECO:0000313" key="3">
    <source>
        <dbReference type="Proteomes" id="UP001201812"/>
    </source>
</evidence>
<dbReference type="Pfam" id="PF10317">
    <property type="entry name" value="7TM_GPCR_Srd"/>
    <property type="match status" value="1"/>
</dbReference>
<organism evidence="2 3">
    <name type="scientific">Ditylenchus destructor</name>
    <dbReference type="NCBI Taxonomy" id="166010"/>
    <lineage>
        <taxon>Eukaryota</taxon>
        <taxon>Metazoa</taxon>
        <taxon>Ecdysozoa</taxon>
        <taxon>Nematoda</taxon>
        <taxon>Chromadorea</taxon>
        <taxon>Rhabditida</taxon>
        <taxon>Tylenchina</taxon>
        <taxon>Tylenchomorpha</taxon>
        <taxon>Sphaerularioidea</taxon>
        <taxon>Anguinidae</taxon>
        <taxon>Anguininae</taxon>
        <taxon>Ditylenchus</taxon>
    </lineage>
</organism>
<feature type="transmembrane region" description="Helical" evidence="1">
    <location>
        <begin position="210"/>
        <end position="235"/>
    </location>
</feature>
<dbReference type="PANTHER" id="PTHR22943:SF248">
    <property type="entry name" value="SEVEN TM RECEPTOR"/>
    <property type="match status" value="1"/>
</dbReference>